<evidence type="ECO:0000313" key="2">
    <source>
        <dbReference type="EMBL" id="HIY72943.1"/>
    </source>
</evidence>
<proteinExistence type="predicted"/>
<feature type="region of interest" description="Disordered" evidence="1">
    <location>
        <begin position="116"/>
        <end position="140"/>
    </location>
</feature>
<evidence type="ECO:0000313" key="3">
    <source>
        <dbReference type="Proteomes" id="UP000886824"/>
    </source>
</evidence>
<gene>
    <name evidence="2" type="ORF">H9826_03045</name>
</gene>
<comment type="caution">
    <text evidence="2">The sequence shown here is derived from an EMBL/GenBank/DDBJ whole genome shotgun (WGS) entry which is preliminary data.</text>
</comment>
<dbReference type="SUPFAM" id="SSF52172">
    <property type="entry name" value="CheY-like"/>
    <property type="match status" value="1"/>
</dbReference>
<organism evidence="2 3">
    <name type="scientific">Candidatus Intestinimonas merdavium</name>
    <dbReference type="NCBI Taxonomy" id="2838622"/>
    <lineage>
        <taxon>Bacteria</taxon>
        <taxon>Bacillati</taxon>
        <taxon>Bacillota</taxon>
        <taxon>Clostridia</taxon>
        <taxon>Eubacteriales</taxon>
        <taxon>Intestinimonas</taxon>
    </lineage>
</organism>
<accession>A0A9D2CDU9</accession>
<dbReference type="Proteomes" id="UP000886824">
    <property type="component" value="Unassembled WGS sequence"/>
</dbReference>
<sequence>MEPIILALQRERSCWKAKEILESSGTALCLICRSADQVRRTARRLRVSAVVCGYKLGDQPAEALFEDLPAFCSMLVLAPQNLLDQMENDGIARLPIPVSRRDLIASVQMLLQMERRPAPAAPSRRPPEEQAVIDQAKQLL</sequence>
<dbReference type="AlphaFoldDB" id="A0A9D2CDU9"/>
<reference evidence="2" key="1">
    <citation type="journal article" date="2021" name="PeerJ">
        <title>Extensive microbial diversity within the chicken gut microbiome revealed by metagenomics and culture.</title>
        <authorList>
            <person name="Gilroy R."/>
            <person name="Ravi A."/>
            <person name="Getino M."/>
            <person name="Pursley I."/>
            <person name="Horton D.L."/>
            <person name="Alikhan N.F."/>
            <person name="Baker D."/>
            <person name="Gharbi K."/>
            <person name="Hall N."/>
            <person name="Watson M."/>
            <person name="Adriaenssens E.M."/>
            <person name="Foster-Nyarko E."/>
            <person name="Jarju S."/>
            <person name="Secka A."/>
            <person name="Antonio M."/>
            <person name="Oren A."/>
            <person name="Chaudhuri R.R."/>
            <person name="La Ragione R."/>
            <person name="Hildebrand F."/>
            <person name="Pallen M.J."/>
        </authorList>
    </citation>
    <scope>NUCLEOTIDE SEQUENCE</scope>
    <source>
        <strain evidence="2">CHK33-7979</strain>
    </source>
</reference>
<evidence type="ECO:0000256" key="1">
    <source>
        <dbReference type="SAM" id="MobiDB-lite"/>
    </source>
</evidence>
<name>A0A9D2CDU9_9FIRM</name>
<dbReference type="EMBL" id="DXCX01000032">
    <property type="protein sequence ID" value="HIY72943.1"/>
    <property type="molecule type" value="Genomic_DNA"/>
</dbReference>
<feature type="non-terminal residue" evidence="2">
    <location>
        <position position="140"/>
    </location>
</feature>
<reference evidence="2" key="2">
    <citation type="submission" date="2021-04" db="EMBL/GenBank/DDBJ databases">
        <authorList>
            <person name="Gilroy R."/>
        </authorList>
    </citation>
    <scope>NUCLEOTIDE SEQUENCE</scope>
    <source>
        <strain evidence="2">CHK33-7979</strain>
    </source>
</reference>
<protein>
    <submittedName>
        <fullName evidence="2">Antitermination regulator</fullName>
    </submittedName>
</protein>
<dbReference type="InterPro" id="IPR011006">
    <property type="entry name" value="CheY-like_superfamily"/>
</dbReference>